<keyword evidence="2" id="KW-1185">Reference proteome</keyword>
<gene>
    <name evidence="1" type="ORF">GCM10023094_24770</name>
</gene>
<evidence type="ECO:0000313" key="1">
    <source>
        <dbReference type="EMBL" id="GAA4479507.1"/>
    </source>
</evidence>
<name>A0ABP8P0P8_9NOCA</name>
<accession>A0ABP8P0P8</accession>
<sequence length="450" mass="48830">MVANGLADFVNPTDAELDDAWRSVAARVDPGSGRQVNFIPAEVVTCLCAMRVVDHSRFGSSSALRAPFPIPELARLFKRPNTSVLAKMANLDGSRPNGGRYDREVYDVLTADPSALDSLYWRILSAARRQGVGPDLLPDFLGLIDTVDSAAAVDGSAGTGATAILGSVRWFTGLDGEVIVDDTHVWITRERVSDYPFPTNPRRAPRSAVRACVILPAGRADADGLVHILVEGADALPENSTSHPDAVVFGYHQRREFELLVNLLIPSGTLHPDNECSEVPGDSAPARQPLVSAVALDLDSAVQPQPSGFANDGVASRGLEWFIEEVRSRGGDAARVPDTPRTAVRISVPGRNPVVVRIKSRTGTTWTASSSDQDPRVDDTGAAYWVFVDLNDRPRRIYVLPNDNVREAIREVVSLQGARSPRGRKARKVSVNIEMVRVGRDRWDLLGLPR</sequence>
<dbReference type="RefSeq" id="WP_345345217.1">
    <property type="nucleotide sequence ID" value="NZ_BAABFB010000040.1"/>
</dbReference>
<dbReference type="Proteomes" id="UP001501183">
    <property type="component" value="Unassembled WGS sequence"/>
</dbReference>
<reference evidence="2" key="1">
    <citation type="journal article" date="2019" name="Int. J. Syst. Evol. Microbiol.">
        <title>The Global Catalogue of Microorganisms (GCM) 10K type strain sequencing project: providing services to taxonomists for standard genome sequencing and annotation.</title>
        <authorList>
            <consortium name="The Broad Institute Genomics Platform"/>
            <consortium name="The Broad Institute Genome Sequencing Center for Infectious Disease"/>
            <person name="Wu L."/>
            <person name="Ma J."/>
        </authorList>
    </citation>
    <scope>NUCLEOTIDE SEQUENCE [LARGE SCALE GENOMIC DNA]</scope>
    <source>
        <strain evidence="2">JCM 32206</strain>
    </source>
</reference>
<comment type="caution">
    <text evidence="1">The sequence shown here is derived from an EMBL/GenBank/DDBJ whole genome shotgun (WGS) entry which is preliminary data.</text>
</comment>
<organism evidence="1 2">
    <name type="scientific">Rhodococcus olei</name>
    <dbReference type="NCBI Taxonomy" id="2161675"/>
    <lineage>
        <taxon>Bacteria</taxon>
        <taxon>Bacillati</taxon>
        <taxon>Actinomycetota</taxon>
        <taxon>Actinomycetes</taxon>
        <taxon>Mycobacteriales</taxon>
        <taxon>Nocardiaceae</taxon>
        <taxon>Rhodococcus</taxon>
    </lineage>
</organism>
<proteinExistence type="predicted"/>
<dbReference type="EMBL" id="BAABFB010000040">
    <property type="protein sequence ID" value="GAA4479507.1"/>
    <property type="molecule type" value="Genomic_DNA"/>
</dbReference>
<evidence type="ECO:0000313" key="2">
    <source>
        <dbReference type="Proteomes" id="UP001501183"/>
    </source>
</evidence>
<protein>
    <submittedName>
        <fullName evidence="1">Uncharacterized protein</fullName>
    </submittedName>
</protein>